<dbReference type="GO" id="GO:0005886">
    <property type="term" value="C:plasma membrane"/>
    <property type="evidence" value="ECO:0007669"/>
    <property type="project" value="TreeGrafter"/>
</dbReference>
<dbReference type="Gene3D" id="1.20.1080.10">
    <property type="entry name" value="Glycerol uptake facilitator protein"/>
    <property type="match status" value="1"/>
</dbReference>
<feature type="compositionally biased region" description="Gly residues" evidence="9">
    <location>
        <begin position="38"/>
        <end position="47"/>
    </location>
</feature>
<accession>A0A0P1BL66</accession>
<feature type="transmembrane region" description="Helical" evidence="10">
    <location>
        <begin position="371"/>
        <end position="389"/>
    </location>
</feature>
<dbReference type="InterPro" id="IPR000425">
    <property type="entry name" value="MIP"/>
</dbReference>
<dbReference type="CDD" id="cd00333">
    <property type="entry name" value="MIP"/>
    <property type="match status" value="1"/>
</dbReference>
<evidence type="ECO:0000256" key="9">
    <source>
        <dbReference type="SAM" id="MobiDB-lite"/>
    </source>
</evidence>
<keyword evidence="5" id="KW-0677">Repeat</keyword>
<dbReference type="PANTHER" id="PTHR43829">
    <property type="entry name" value="AQUAPORIN OR AQUAGLYCEROPORIN RELATED"/>
    <property type="match status" value="1"/>
</dbReference>
<keyword evidence="7 10" id="KW-0472">Membrane</keyword>
<sequence length="561" mass="59065">MGGKSDADTTSQNRAQQPHGHGRHPGLAGAQNHPQAGAAGGRAGGPGAPAAIRQASQRNTRTRPSAASSSHPAHGQTSGPSFAPSSAALVGSALDDSSDADLTRMHSRDVAPLPSLREGEQLSTAAEARRPSFVPSRDQVPSFNGPSRFPGGLESSGQPSMRLPKPASEAAESHEQASTLAEACVTPRRNAWTRWRWRFKEFSAELVASIVLLAVGTSVNCQVKLSQGLSQPAGSYPSQNWAWGFAVMSTIHLAGGISGAHCNPGITLSLALFRGFPWRLVPIYILAQLLGSFIGSGLGYVLYQPEITAYQGGPSRTIVGDRETGSLFATVPDSYAANWSAFVNEVVASAILAMLVLAIGDDSNSPPGDGMSGLILGLAVTMIGMAMGWQSGYAVNAARDLGARIMLSCAGYGNHVWTHNDYWWIYGPIAGTLSGAILGCIIYDLAIYAGDASPLNREWTRAHSMVAAARNGARLARFTPRTRGDASIVECGQAATAPSFQAAPAPLPSFVSAADSAKEEVRRRWRDDDDAERGKRQLEVIPESRRASLNRGAEKDGEATS</sequence>
<evidence type="ECO:0000256" key="6">
    <source>
        <dbReference type="ARBA" id="ARBA00022989"/>
    </source>
</evidence>
<dbReference type="GO" id="GO:0015254">
    <property type="term" value="F:glycerol channel activity"/>
    <property type="evidence" value="ECO:0007669"/>
    <property type="project" value="TreeGrafter"/>
</dbReference>
<name>A0A0P1BL66_9BASI</name>
<feature type="compositionally biased region" description="Low complexity" evidence="9">
    <location>
        <begin position="85"/>
        <end position="95"/>
    </location>
</feature>
<reference evidence="11 12" key="1">
    <citation type="submission" date="2014-09" db="EMBL/GenBank/DDBJ databases">
        <authorList>
            <person name="Magalhaes I.L.F."/>
            <person name="Oliveira U."/>
            <person name="Santos F.R."/>
            <person name="Vidigal T.H.D.A."/>
            <person name="Brescovit A.D."/>
            <person name="Santos A.J."/>
        </authorList>
    </citation>
    <scope>NUCLEOTIDE SEQUENCE [LARGE SCALE GENOMIC DNA]</scope>
</reference>
<feature type="transmembrane region" description="Helical" evidence="10">
    <location>
        <begin position="339"/>
        <end position="359"/>
    </location>
</feature>
<dbReference type="AlphaFoldDB" id="A0A0P1BL66"/>
<comment type="subcellular location">
    <subcellularLocation>
        <location evidence="1">Membrane</location>
        <topology evidence="1">Multi-pass membrane protein</topology>
    </subcellularLocation>
</comment>
<dbReference type="GO" id="GO:0015250">
    <property type="term" value="F:water channel activity"/>
    <property type="evidence" value="ECO:0007669"/>
    <property type="project" value="TreeGrafter"/>
</dbReference>
<evidence type="ECO:0000256" key="2">
    <source>
        <dbReference type="ARBA" id="ARBA00006175"/>
    </source>
</evidence>
<dbReference type="NCBIfam" id="TIGR00861">
    <property type="entry name" value="MIP"/>
    <property type="match status" value="1"/>
</dbReference>
<evidence type="ECO:0000256" key="3">
    <source>
        <dbReference type="ARBA" id="ARBA00022448"/>
    </source>
</evidence>
<keyword evidence="6 10" id="KW-1133">Transmembrane helix</keyword>
<dbReference type="Pfam" id="PF00230">
    <property type="entry name" value="MIP"/>
    <property type="match status" value="1"/>
</dbReference>
<comment type="catalytic activity">
    <reaction evidence="8">
        <text>H2O(in) = H2O(out)</text>
        <dbReference type="Rhea" id="RHEA:29667"/>
        <dbReference type="ChEBI" id="CHEBI:15377"/>
    </reaction>
</comment>
<dbReference type="PANTHER" id="PTHR43829:SF9">
    <property type="entry name" value="AQUAPORIN-9"/>
    <property type="match status" value="1"/>
</dbReference>
<feature type="transmembrane region" description="Helical" evidence="10">
    <location>
        <begin position="423"/>
        <end position="447"/>
    </location>
</feature>
<evidence type="ECO:0000256" key="7">
    <source>
        <dbReference type="ARBA" id="ARBA00023136"/>
    </source>
</evidence>
<keyword evidence="4 10" id="KW-0812">Transmembrane</keyword>
<dbReference type="SUPFAM" id="SSF81338">
    <property type="entry name" value="Aquaporin-like"/>
    <property type="match status" value="1"/>
</dbReference>
<evidence type="ECO:0000256" key="4">
    <source>
        <dbReference type="ARBA" id="ARBA00022692"/>
    </source>
</evidence>
<evidence type="ECO:0000313" key="11">
    <source>
        <dbReference type="EMBL" id="CEH16672.1"/>
    </source>
</evidence>
<feature type="region of interest" description="Disordered" evidence="9">
    <location>
        <begin position="519"/>
        <end position="561"/>
    </location>
</feature>
<evidence type="ECO:0000256" key="10">
    <source>
        <dbReference type="SAM" id="Phobius"/>
    </source>
</evidence>
<protein>
    <submittedName>
        <fullName evidence="11">Aquaporin (Major intrinsic protein family)</fullName>
    </submittedName>
</protein>
<dbReference type="PRINTS" id="PR00783">
    <property type="entry name" value="MINTRINSICP"/>
</dbReference>
<evidence type="ECO:0000256" key="8">
    <source>
        <dbReference type="ARBA" id="ARBA00034651"/>
    </source>
</evidence>
<dbReference type="EMBL" id="CCYA01000318">
    <property type="protein sequence ID" value="CEH16672.1"/>
    <property type="molecule type" value="Genomic_DNA"/>
</dbReference>
<keyword evidence="12" id="KW-1185">Reference proteome</keyword>
<keyword evidence="3" id="KW-0813">Transport</keyword>
<dbReference type="InterPro" id="IPR023271">
    <property type="entry name" value="Aquaporin-like"/>
</dbReference>
<dbReference type="Proteomes" id="UP000054845">
    <property type="component" value="Unassembled WGS sequence"/>
</dbReference>
<feature type="compositionally biased region" description="Low complexity" evidence="9">
    <location>
        <begin position="64"/>
        <end position="74"/>
    </location>
</feature>
<dbReference type="STRING" id="401625.A0A0P1BL66"/>
<proteinExistence type="inferred from homology"/>
<feature type="region of interest" description="Disordered" evidence="9">
    <location>
        <begin position="1"/>
        <end position="180"/>
    </location>
</feature>
<feature type="transmembrane region" description="Helical" evidence="10">
    <location>
        <begin position="281"/>
        <end position="303"/>
    </location>
</feature>
<organism evidence="11 12">
    <name type="scientific">Ceraceosorus bombacis</name>
    <dbReference type="NCBI Taxonomy" id="401625"/>
    <lineage>
        <taxon>Eukaryota</taxon>
        <taxon>Fungi</taxon>
        <taxon>Dikarya</taxon>
        <taxon>Basidiomycota</taxon>
        <taxon>Ustilaginomycotina</taxon>
        <taxon>Exobasidiomycetes</taxon>
        <taxon>Ceraceosorales</taxon>
        <taxon>Ceraceosoraceae</taxon>
        <taxon>Ceraceosorus</taxon>
    </lineage>
</organism>
<evidence type="ECO:0000313" key="12">
    <source>
        <dbReference type="Proteomes" id="UP000054845"/>
    </source>
</evidence>
<dbReference type="OrthoDB" id="3222at2759"/>
<dbReference type="InterPro" id="IPR050363">
    <property type="entry name" value="MIP/Aquaporin"/>
</dbReference>
<evidence type="ECO:0000256" key="1">
    <source>
        <dbReference type="ARBA" id="ARBA00004141"/>
    </source>
</evidence>
<feature type="compositionally biased region" description="Polar residues" evidence="9">
    <location>
        <begin position="75"/>
        <end position="84"/>
    </location>
</feature>
<evidence type="ECO:0000256" key="5">
    <source>
        <dbReference type="ARBA" id="ARBA00022737"/>
    </source>
</evidence>
<comment type="similarity">
    <text evidence="2">Belongs to the MIP/aquaporin (TC 1.A.8) family.</text>
</comment>